<comment type="similarity">
    <text evidence="1">Belongs to the GTP cyclohydrolase I type 2/NIF3 family.</text>
</comment>
<gene>
    <name evidence="6" type="ORF">IAB93_04930</name>
</gene>
<feature type="binding site" evidence="5">
    <location>
        <position position="64"/>
    </location>
    <ligand>
        <name>a divalent metal cation</name>
        <dbReference type="ChEBI" id="CHEBI:60240"/>
        <label>2</label>
    </ligand>
</feature>
<dbReference type="PANTHER" id="PTHR13799:SF14">
    <property type="entry name" value="GTP CYCLOHYDROLASE 1 TYPE 2 HOMOLOG"/>
    <property type="match status" value="1"/>
</dbReference>
<reference evidence="6" key="2">
    <citation type="journal article" date="2021" name="PeerJ">
        <title>Extensive microbial diversity within the chicken gut microbiome revealed by metagenomics and culture.</title>
        <authorList>
            <person name="Gilroy R."/>
            <person name="Ravi A."/>
            <person name="Getino M."/>
            <person name="Pursley I."/>
            <person name="Horton D.L."/>
            <person name="Alikhan N.F."/>
            <person name="Baker D."/>
            <person name="Gharbi K."/>
            <person name="Hall N."/>
            <person name="Watson M."/>
            <person name="Adriaenssens E.M."/>
            <person name="Foster-Nyarko E."/>
            <person name="Jarju S."/>
            <person name="Secka A."/>
            <person name="Antonio M."/>
            <person name="Oren A."/>
            <person name="Chaudhuri R.R."/>
            <person name="La Ragione R."/>
            <person name="Hildebrand F."/>
            <person name="Pallen M.J."/>
        </authorList>
    </citation>
    <scope>NUCLEOTIDE SEQUENCE</scope>
    <source>
        <strain evidence="6">10037</strain>
    </source>
</reference>
<reference evidence="6" key="1">
    <citation type="submission" date="2020-10" db="EMBL/GenBank/DDBJ databases">
        <authorList>
            <person name="Gilroy R."/>
        </authorList>
    </citation>
    <scope>NUCLEOTIDE SEQUENCE</scope>
    <source>
        <strain evidence="6">10037</strain>
    </source>
</reference>
<feature type="binding site" evidence="5">
    <location>
        <position position="223"/>
    </location>
    <ligand>
        <name>a divalent metal cation</name>
        <dbReference type="ChEBI" id="CHEBI:60240"/>
        <label>1</label>
    </ligand>
</feature>
<keyword evidence="4 5" id="KW-0479">Metal-binding</keyword>
<sequence>MKLYEILAAIERFAPLSIQESWDNAGLVCGDPDMDVTGAVVGFDCTKELICEAVSRGANLVVTHHPLIFKGVKRILPGEPVSAALVAAIKNDVAVYAAHTNADKVMEGVSGAMGRALRLEDMEFLDGDGISGLGVVGNLPEPLSVEEFVPKVKQAFGCAVLRCSRALDCPVSRVALCGGAGSSLIEKARLSGAQAYITGDLSYHDFFTHDGFMVMDIGHYEGEEAITGILFSVIKKNFPNFAVYIANTKHNPVSYL</sequence>
<evidence type="ECO:0000256" key="4">
    <source>
        <dbReference type="ARBA" id="ARBA00022723"/>
    </source>
</evidence>
<evidence type="ECO:0000256" key="5">
    <source>
        <dbReference type="PIRSR" id="PIRSR602678-1"/>
    </source>
</evidence>
<evidence type="ECO:0000256" key="1">
    <source>
        <dbReference type="ARBA" id="ARBA00006964"/>
    </source>
</evidence>
<dbReference type="InterPro" id="IPR002678">
    <property type="entry name" value="DUF34/NIF3"/>
</dbReference>
<organism evidence="6 7">
    <name type="scientific">Candidatus Merdivivens pullistercoris</name>
    <dbReference type="NCBI Taxonomy" id="2840873"/>
    <lineage>
        <taxon>Bacteria</taxon>
        <taxon>Pseudomonadati</taxon>
        <taxon>Bacteroidota</taxon>
        <taxon>Bacteroidia</taxon>
        <taxon>Bacteroidales</taxon>
        <taxon>Muribaculaceae</taxon>
        <taxon>Muribaculaceae incertae sedis</taxon>
        <taxon>Candidatus Merdivivens</taxon>
    </lineage>
</organism>
<dbReference type="Proteomes" id="UP000823597">
    <property type="component" value="Unassembled WGS sequence"/>
</dbReference>
<dbReference type="EMBL" id="JADIME010000049">
    <property type="protein sequence ID" value="MBO8465325.1"/>
    <property type="molecule type" value="Genomic_DNA"/>
</dbReference>
<dbReference type="Pfam" id="PF01784">
    <property type="entry name" value="DUF34_NIF3"/>
    <property type="match status" value="1"/>
</dbReference>
<comment type="subunit">
    <text evidence="2">Homohexamer.</text>
</comment>
<evidence type="ECO:0000313" key="6">
    <source>
        <dbReference type="EMBL" id="MBO8465325.1"/>
    </source>
</evidence>
<dbReference type="Gene3D" id="3.40.1390.30">
    <property type="entry name" value="NIF3 (NGG1p interacting factor 3)-like"/>
    <property type="match status" value="2"/>
</dbReference>
<protein>
    <recommendedName>
        <fullName evidence="3">GTP cyclohydrolase 1 type 2 homolog</fullName>
    </recommendedName>
</protein>
<comment type="caution">
    <text evidence="6">The sequence shown here is derived from an EMBL/GenBank/DDBJ whole genome shotgun (WGS) entry which is preliminary data.</text>
</comment>
<evidence type="ECO:0000256" key="3">
    <source>
        <dbReference type="ARBA" id="ARBA00022112"/>
    </source>
</evidence>
<dbReference type="GO" id="GO:0005737">
    <property type="term" value="C:cytoplasm"/>
    <property type="evidence" value="ECO:0007669"/>
    <property type="project" value="TreeGrafter"/>
</dbReference>
<accession>A0A9D9I467</accession>
<dbReference type="GO" id="GO:0046872">
    <property type="term" value="F:metal ion binding"/>
    <property type="evidence" value="ECO:0007669"/>
    <property type="project" value="UniProtKB-KW"/>
</dbReference>
<evidence type="ECO:0000313" key="7">
    <source>
        <dbReference type="Proteomes" id="UP000823597"/>
    </source>
</evidence>
<feature type="binding site" evidence="5">
    <location>
        <position position="219"/>
    </location>
    <ligand>
        <name>a divalent metal cation</name>
        <dbReference type="ChEBI" id="CHEBI:60240"/>
        <label>1</label>
    </ligand>
</feature>
<dbReference type="SUPFAM" id="SSF102705">
    <property type="entry name" value="NIF3 (NGG1p interacting factor 3)-like"/>
    <property type="match status" value="1"/>
</dbReference>
<name>A0A9D9I467_9BACT</name>
<dbReference type="FunFam" id="3.40.1390.30:FF:000001">
    <property type="entry name" value="GTP cyclohydrolase 1 type 2"/>
    <property type="match status" value="1"/>
</dbReference>
<dbReference type="InterPro" id="IPR036069">
    <property type="entry name" value="DUF34/NIF3_sf"/>
</dbReference>
<dbReference type="NCBIfam" id="TIGR00486">
    <property type="entry name" value="YbgI_SA1388"/>
    <property type="match status" value="1"/>
</dbReference>
<feature type="binding site" evidence="5">
    <location>
        <position position="65"/>
    </location>
    <ligand>
        <name>a divalent metal cation</name>
        <dbReference type="ChEBI" id="CHEBI:60240"/>
        <label>1</label>
    </ligand>
</feature>
<proteinExistence type="inferred from homology"/>
<evidence type="ECO:0000256" key="2">
    <source>
        <dbReference type="ARBA" id="ARBA00011643"/>
    </source>
</evidence>
<dbReference type="AlphaFoldDB" id="A0A9D9I467"/>
<dbReference type="PANTHER" id="PTHR13799">
    <property type="entry name" value="NGG1 INTERACTING FACTOR 3"/>
    <property type="match status" value="1"/>
</dbReference>
<feature type="binding site" evidence="5">
    <location>
        <position position="103"/>
    </location>
    <ligand>
        <name>a divalent metal cation</name>
        <dbReference type="ChEBI" id="CHEBI:60240"/>
        <label>1</label>
    </ligand>
</feature>